<dbReference type="GO" id="GO:0000271">
    <property type="term" value="P:polysaccharide biosynthetic process"/>
    <property type="evidence" value="ECO:0007669"/>
    <property type="project" value="InterPro"/>
</dbReference>
<dbReference type="Gene3D" id="3.40.50.720">
    <property type="entry name" value="NAD(P)-binding Rossmann-like Domain"/>
    <property type="match status" value="1"/>
</dbReference>
<sequence>MISGGDIVVYESTVYPGVTEEECIPLIEKLSGLSYNSHFFAGYSPVQANPDTRKVTSGSTPEIAKIVNEAYASIITAGTLLAASIREAEAAGA</sequence>
<dbReference type="AlphaFoldDB" id="A0A645GAF0"/>
<comment type="similarity">
    <text evidence="1">Belongs to the UDP-glucose/GDP-mannose dehydrogenase family.</text>
</comment>
<evidence type="ECO:0000256" key="1">
    <source>
        <dbReference type="ARBA" id="ARBA00006601"/>
    </source>
</evidence>
<dbReference type="PANTHER" id="PTHR43491:SF2">
    <property type="entry name" value="UDP-N-ACETYL-D-MANNOSAMINE DEHYDROGENASE"/>
    <property type="match status" value="1"/>
</dbReference>
<dbReference type="GO" id="GO:0016628">
    <property type="term" value="F:oxidoreductase activity, acting on the CH-CH group of donors, NAD or NADP as acceptor"/>
    <property type="evidence" value="ECO:0007669"/>
    <property type="project" value="InterPro"/>
</dbReference>
<dbReference type="EMBL" id="VSSQ01071510">
    <property type="protein sequence ID" value="MPN23106.1"/>
    <property type="molecule type" value="Genomic_DNA"/>
</dbReference>
<comment type="caution">
    <text evidence="2">The sequence shown here is derived from an EMBL/GenBank/DDBJ whole genome shotgun (WGS) entry which is preliminary data.</text>
</comment>
<protein>
    <submittedName>
        <fullName evidence="2">Uncharacterized protein</fullName>
    </submittedName>
</protein>
<reference evidence="2" key="1">
    <citation type="submission" date="2019-08" db="EMBL/GenBank/DDBJ databases">
        <authorList>
            <person name="Kucharzyk K."/>
            <person name="Murdoch R.W."/>
            <person name="Higgins S."/>
            <person name="Loffler F."/>
        </authorList>
    </citation>
    <scope>NUCLEOTIDE SEQUENCE</scope>
</reference>
<gene>
    <name evidence="2" type="ORF">SDC9_170491</name>
</gene>
<organism evidence="2">
    <name type="scientific">bioreactor metagenome</name>
    <dbReference type="NCBI Taxonomy" id="1076179"/>
    <lineage>
        <taxon>unclassified sequences</taxon>
        <taxon>metagenomes</taxon>
        <taxon>ecological metagenomes</taxon>
    </lineage>
</organism>
<proteinExistence type="inferred from homology"/>
<dbReference type="SUPFAM" id="SSF51735">
    <property type="entry name" value="NAD(P)-binding Rossmann-fold domains"/>
    <property type="match status" value="1"/>
</dbReference>
<evidence type="ECO:0000313" key="2">
    <source>
        <dbReference type="EMBL" id="MPN23106.1"/>
    </source>
</evidence>
<dbReference type="PANTHER" id="PTHR43491">
    <property type="entry name" value="UDP-N-ACETYL-D-MANNOSAMINE DEHYDROGENASE"/>
    <property type="match status" value="1"/>
</dbReference>
<dbReference type="InterPro" id="IPR036291">
    <property type="entry name" value="NAD(P)-bd_dom_sf"/>
</dbReference>
<accession>A0A645GAF0</accession>
<name>A0A645GAF0_9ZZZZ</name>
<dbReference type="InterPro" id="IPR028359">
    <property type="entry name" value="UDP_ManNAc/GlcNAc_DH"/>
</dbReference>